<dbReference type="SMART" id="SM00448">
    <property type="entry name" value="REC"/>
    <property type="match status" value="1"/>
</dbReference>
<dbReference type="EMBL" id="DSUH01000291">
    <property type="protein sequence ID" value="HGU33682.1"/>
    <property type="molecule type" value="Genomic_DNA"/>
</dbReference>
<keyword evidence="1 2" id="KW-0597">Phosphoprotein</keyword>
<dbReference type="PROSITE" id="PS50110">
    <property type="entry name" value="RESPONSE_REGULATORY"/>
    <property type="match status" value="1"/>
</dbReference>
<dbReference type="Gene3D" id="3.40.50.2300">
    <property type="match status" value="1"/>
</dbReference>
<name>A0A7C4RTD2_9BACT</name>
<feature type="modified residue" description="4-aspartylphosphate" evidence="2">
    <location>
        <position position="56"/>
    </location>
</feature>
<protein>
    <submittedName>
        <fullName evidence="4">Response regulator</fullName>
    </submittedName>
</protein>
<dbReference type="Pfam" id="PF14332">
    <property type="entry name" value="DUF4388"/>
    <property type="match status" value="1"/>
</dbReference>
<dbReference type="InterPro" id="IPR025497">
    <property type="entry name" value="PatA-like_N"/>
</dbReference>
<accession>A0A7C4RTD2</accession>
<reference evidence="4" key="1">
    <citation type="journal article" date="2020" name="mSystems">
        <title>Genome- and Community-Level Interaction Insights into Carbon Utilization and Element Cycling Functions of Hydrothermarchaeota in Hydrothermal Sediment.</title>
        <authorList>
            <person name="Zhou Z."/>
            <person name="Liu Y."/>
            <person name="Xu W."/>
            <person name="Pan J."/>
            <person name="Luo Z.H."/>
            <person name="Li M."/>
        </authorList>
    </citation>
    <scope>NUCLEOTIDE SEQUENCE [LARGE SCALE GENOMIC DNA]</scope>
    <source>
        <strain evidence="4">SpSt-477</strain>
    </source>
</reference>
<dbReference type="PANTHER" id="PTHR44591">
    <property type="entry name" value="STRESS RESPONSE REGULATOR PROTEIN 1"/>
    <property type="match status" value="1"/>
</dbReference>
<feature type="domain" description="Response regulatory" evidence="3">
    <location>
        <begin position="5"/>
        <end position="122"/>
    </location>
</feature>
<evidence type="ECO:0000313" key="4">
    <source>
        <dbReference type="EMBL" id="HGU33682.1"/>
    </source>
</evidence>
<dbReference type="InterPro" id="IPR001789">
    <property type="entry name" value="Sig_transdc_resp-reg_receiver"/>
</dbReference>
<dbReference type="InterPro" id="IPR011006">
    <property type="entry name" value="CheY-like_superfamily"/>
</dbReference>
<sequence>MKLPNVLIVDDEASLLLTFQKAFERLKDRYKLFTAENGKRAVEILEAHPIDICVTDIRMPVMDGFELLVVMNSRFPTVPVIVMSAYGSKELVEKLESIGGMIRFLEKPISIDRLIESIEQVLQQGAQSGSMTGISVASFLQLLEMEEKTALIEVQTTGKKGLFYFHEGALYDAVCGEKLGEEAAIEMILWDKVRIQFKQLPDKKILRRIQTDIMPLLMEAYRRKDEARADEEVQEPAAHDVVPSRRNADVVIDMQLDGNFPETASILPMASEAASPSSFPLIPYYEKGIQELASEIRAAAYVGIVDADGIPLTEIQAVPGSWAAFSAKAAELIQTAEQTVREIGPGKPQEIILQTETHWILCRPVDTSLRLVVATGKKAQLGAVRLALARCVEQMHARLIALKKGHPITERE</sequence>
<dbReference type="Pfam" id="PF00072">
    <property type="entry name" value="Response_reg"/>
    <property type="match status" value="1"/>
</dbReference>
<evidence type="ECO:0000256" key="1">
    <source>
        <dbReference type="ARBA" id="ARBA00022553"/>
    </source>
</evidence>
<dbReference type="AlphaFoldDB" id="A0A7C4RTD2"/>
<evidence type="ECO:0000259" key="3">
    <source>
        <dbReference type="PROSITE" id="PS50110"/>
    </source>
</evidence>
<comment type="caution">
    <text evidence="4">The sequence shown here is derived from an EMBL/GenBank/DDBJ whole genome shotgun (WGS) entry which is preliminary data.</text>
</comment>
<dbReference type="InterPro" id="IPR050595">
    <property type="entry name" value="Bact_response_regulator"/>
</dbReference>
<organism evidence="4">
    <name type="scientific">Desulfatirhabdium butyrativorans</name>
    <dbReference type="NCBI Taxonomy" id="340467"/>
    <lineage>
        <taxon>Bacteria</taxon>
        <taxon>Pseudomonadati</taxon>
        <taxon>Thermodesulfobacteriota</taxon>
        <taxon>Desulfobacteria</taxon>
        <taxon>Desulfobacterales</taxon>
        <taxon>Desulfatirhabdiaceae</taxon>
        <taxon>Desulfatirhabdium</taxon>
    </lineage>
</organism>
<gene>
    <name evidence="4" type="ORF">ENS29_12645</name>
</gene>
<proteinExistence type="predicted"/>
<evidence type="ECO:0000256" key="2">
    <source>
        <dbReference type="PROSITE-ProRule" id="PRU00169"/>
    </source>
</evidence>
<dbReference type="Gene3D" id="3.30.450.30">
    <property type="entry name" value="Dynein light chain 2a, cytoplasmic"/>
    <property type="match status" value="1"/>
</dbReference>
<dbReference type="GO" id="GO:0000160">
    <property type="term" value="P:phosphorelay signal transduction system"/>
    <property type="evidence" value="ECO:0007669"/>
    <property type="project" value="InterPro"/>
</dbReference>
<dbReference type="SUPFAM" id="SSF52172">
    <property type="entry name" value="CheY-like"/>
    <property type="match status" value="1"/>
</dbReference>
<dbReference type="SUPFAM" id="SSF103196">
    <property type="entry name" value="Roadblock/LC7 domain"/>
    <property type="match status" value="1"/>
</dbReference>
<dbReference type="PANTHER" id="PTHR44591:SF3">
    <property type="entry name" value="RESPONSE REGULATORY DOMAIN-CONTAINING PROTEIN"/>
    <property type="match status" value="1"/>
</dbReference>